<dbReference type="Gene3D" id="1.25.40.10">
    <property type="entry name" value="Tetratricopeptide repeat domain"/>
    <property type="match status" value="2"/>
</dbReference>
<dbReference type="KEGG" id="liv:LIV_1005"/>
<reference evidence="1 2" key="1">
    <citation type="journal article" date="2011" name="J. Bacteriol.">
        <title>Complete genome sequence of the animal pathogen Listeria ivanovii, which provides insights into host specificities and evolution of the genus Listeria.</title>
        <authorList>
            <person name="Buchrieser C."/>
            <person name="Rusniok C."/>
            <person name="Garrido P."/>
            <person name="Hain T."/>
            <person name="Scortti M."/>
            <person name="Lampidis R."/>
            <person name="Karst U."/>
            <person name="Chakraborty T."/>
            <person name="Cossart P."/>
            <person name="Kreft J."/>
            <person name="Vazquez-Boland J.A."/>
            <person name="Goebel W."/>
            <person name="Glaser P."/>
        </authorList>
    </citation>
    <scope>NUCLEOTIDE SEQUENCE [LARGE SCALE GENOMIC DNA]</scope>
    <source>
        <strain evidence="2">ATCC BAA-678 / PAM 55</strain>
    </source>
</reference>
<proteinExistence type="predicted"/>
<gene>
    <name evidence="1" type="ordered locus">LIV_1005</name>
</gene>
<name>G2ZEI3_LISIP</name>
<accession>G2ZEI3</accession>
<dbReference type="EMBL" id="FR687253">
    <property type="protein sequence ID" value="CBW85490.1"/>
    <property type="molecule type" value="Genomic_DNA"/>
</dbReference>
<dbReference type="eggNOG" id="ENOG5032CEF">
    <property type="taxonomic scope" value="Bacteria"/>
</dbReference>
<dbReference type="InterPro" id="IPR011990">
    <property type="entry name" value="TPR-like_helical_dom_sf"/>
</dbReference>
<evidence type="ECO:0000313" key="1">
    <source>
        <dbReference type="EMBL" id="CBW85490.1"/>
    </source>
</evidence>
<organism evidence="1 2">
    <name type="scientific">Listeria ivanovii (strain ATCC BAA-678 / PAM 55)</name>
    <dbReference type="NCBI Taxonomy" id="881621"/>
    <lineage>
        <taxon>Bacteria</taxon>
        <taxon>Bacillati</taxon>
        <taxon>Bacillota</taxon>
        <taxon>Bacilli</taxon>
        <taxon>Bacillales</taxon>
        <taxon>Listeriaceae</taxon>
        <taxon>Listeria</taxon>
    </lineage>
</organism>
<dbReference type="RefSeq" id="WP_014092478.1">
    <property type="nucleotide sequence ID" value="NC_016011.1"/>
</dbReference>
<dbReference type="GeneID" id="57075990"/>
<dbReference type="OrthoDB" id="2364173at2"/>
<dbReference type="Proteomes" id="UP000001286">
    <property type="component" value="Chromosome"/>
</dbReference>
<dbReference type="SUPFAM" id="SSF48452">
    <property type="entry name" value="TPR-like"/>
    <property type="match status" value="1"/>
</dbReference>
<evidence type="ECO:0000313" key="2">
    <source>
        <dbReference type="Proteomes" id="UP000001286"/>
    </source>
</evidence>
<dbReference type="AlphaFoldDB" id="G2ZEI3"/>
<sequence>MLKERINFLIQQKGMTRKTLVNGLVTLPHFSNILAGRYLLADDIAKQLGKRLGVTTDYILRTEDSSLEINNQADKFFRQVVLFQQMNDAYVASVPEKNDALVIELSTALMKACYFQATNNRVSYQALHETYLNFYLENFDDSSILTLPLPLRKAFFYYKLQFYRSISKLEESVSYIERLLPMLEEDAEIWIAVKKIEMEVLVVLRLFDKAKKSFEDTLHRVQTENLSHHLSSLYIAESAYCFYLKLYEEAFVNLAKAEEYLVYMNDSAGSYLVTIFNNRILMLIATNQLVSAVQEVERLEKYLRQQKNIDATFWTLIELHKADIALAGGSVTTLEEILARLQKANKTSDQDYAVIFYQSQLALLQGNFKEAVVIAEECLPFFEQANITNRLLMIYETIAICAEQTRQYKKSSDMYKKMTQLLKMN</sequence>
<protein>
    <submittedName>
        <fullName evidence="1">Putative transcriptional regulator</fullName>
    </submittedName>
</protein>
<dbReference type="HOGENOM" id="CLU_643794_0_0_9"/>